<dbReference type="RefSeq" id="WP_045829022.1">
    <property type="nucleotide sequence ID" value="NZ_JZRB01000015.1"/>
</dbReference>
<evidence type="ECO:0000259" key="7">
    <source>
        <dbReference type="Pfam" id="PF25954"/>
    </source>
</evidence>
<dbReference type="Pfam" id="PF25954">
    <property type="entry name" value="Beta-barrel_RND_2"/>
    <property type="match status" value="1"/>
</dbReference>
<comment type="caution">
    <text evidence="9">The sequence shown here is derived from an EMBL/GenBank/DDBJ whole genome shotgun (WGS) entry which is preliminary data.</text>
</comment>
<feature type="compositionally biased region" description="Basic and acidic residues" evidence="4">
    <location>
        <begin position="383"/>
        <end position="392"/>
    </location>
</feature>
<evidence type="ECO:0000259" key="8">
    <source>
        <dbReference type="Pfam" id="PF25967"/>
    </source>
</evidence>
<dbReference type="PANTHER" id="PTHR30469:SF37">
    <property type="entry name" value="RAGD PROTEIN"/>
    <property type="match status" value="1"/>
</dbReference>
<keyword evidence="5" id="KW-0472">Membrane</keyword>
<dbReference type="EMBL" id="JZRB01000015">
    <property type="protein sequence ID" value="KJV35471.1"/>
    <property type="molecule type" value="Genomic_DNA"/>
</dbReference>
<sequence length="392" mass="41124">MSPDTIPTPQPRRLRVAGIIAAIVVLAIVVAGVATRANESRNLRDWTNEQAVPSVVLVNPEGGQGGGDLNLPGRLQAYIRAPIYARTSGYLKSWKYDIGQKVKAGDTLAEIETPDLDQQLLQAKADLASARANEALAKTTADRWQAMRDSDSVSKQEVDEKTGDYAAKHALAAAAAANLERIQATKGFAKLVAPFDGIVTARETDVGALINAGGGGQELFVVSDTHKLRMYVNVPQNYAPAVKQGATVKLSVPEYPGKDFTGTVESTSSAINAASGTTLVQVSVDNADGKLLPGAYASVTFDLPADAALYRVPASALVYDGKGLRIATVDAQNKVAFKDVTIAQDFGKTVQLASGITASDRVIESPPDGLANGDTVRVTQPQAKKEGGNAKA</sequence>
<dbReference type="PANTHER" id="PTHR30469">
    <property type="entry name" value="MULTIDRUG RESISTANCE PROTEIN MDTA"/>
    <property type="match status" value="1"/>
</dbReference>
<dbReference type="Gene3D" id="2.40.50.100">
    <property type="match status" value="1"/>
</dbReference>
<dbReference type="GO" id="GO:1990281">
    <property type="term" value="C:efflux pump complex"/>
    <property type="evidence" value="ECO:0007669"/>
    <property type="project" value="TreeGrafter"/>
</dbReference>
<dbReference type="FunFam" id="2.40.30.170:FF:000010">
    <property type="entry name" value="Efflux RND transporter periplasmic adaptor subunit"/>
    <property type="match status" value="1"/>
</dbReference>
<dbReference type="Gene3D" id="1.10.287.470">
    <property type="entry name" value="Helix hairpin bin"/>
    <property type="match status" value="1"/>
</dbReference>
<dbReference type="Pfam" id="PF25967">
    <property type="entry name" value="RND-MFP_C"/>
    <property type="match status" value="1"/>
</dbReference>
<protein>
    <submittedName>
        <fullName evidence="9">RND transporter MFP subunit</fullName>
    </submittedName>
</protein>
<comment type="similarity">
    <text evidence="2">Belongs to the membrane fusion protein (MFP) (TC 8.A.1) family.</text>
</comment>
<evidence type="ECO:0000256" key="2">
    <source>
        <dbReference type="ARBA" id="ARBA00009477"/>
    </source>
</evidence>
<name>A0A0F3KWC8_9GAMM</name>
<proteinExistence type="inferred from homology"/>
<keyword evidence="5" id="KW-0812">Transmembrane</keyword>
<comment type="subcellular location">
    <subcellularLocation>
        <location evidence="1">Cell envelope</location>
    </subcellularLocation>
</comment>
<feature type="region of interest" description="Disordered" evidence="4">
    <location>
        <begin position="363"/>
        <end position="392"/>
    </location>
</feature>
<feature type="transmembrane region" description="Helical" evidence="5">
    <location>
        <begin position="16"/>
        <end position="34"/>
    </location>
</feature>
<dbReference type="AlphaFoldDB" id="A0A0F3KWC8"/>
<dbReference type="InterPro" id="IPR006143">
    <property type="entry name" value="RND_pump_MFP"/>
</dbReference>
<dbReference type="Pfam" id="PF25917">
    <property type="entry name" value="BSH_RND"/>
    <property type="match status" value="1"/>
</dbReference>
<evidence type="ECO:0000259" key="6">
    <source>
        <dbReference type="Pfam" id="PF25917"/>
    </source>
</evidence>
<reference evidence="9 10" key="1">
    <citation type="submission" date="2015-03" db="EMBL/GenBank/DDBJ databases">
        <title>Draft genome sequence of Luteibacter yeojuensis strain SU11.</title>
        <authorList>
            <person name="Sulaiman J."/>
            <person name="Priya K."/>
            <person name="Chan K.-G."/>
        </authorList>
    </citation>
    <scope>NUCLEOTIDE SEQUENCE [LARGE SCALE GENOMIC DNA]</scope>
    <source>
        <strain evidence="9 10">SU11</strain>
    </source>
</reference>
<evidence type="ECO:0000256" key="1">
    <source>
        <dbReference type="ARBA" id="ARBA00004196"/>
    </source>
</evidence>
<dbReference type="InterPro" id="IPR058627">
    <property type="entry name" value="MdtA-like_C"/>
</dbReference>
<dbReference type="Proteomes" id="UP000033651">
    <property type="component" value="Unassembled WGS sequence"/>
</dbReference>
<dbReference type="Gene3D" id="2.40.420.20">
    <property type="match status" value="1"/>
</dbReference>
<dbReference type="GO" id="GO:0015562">
    <property type="term" value="F:efflux transmembrane transporter activity"/>
    <property type="evidence" value="ECO:0007669"/>
    <property type="project" value="TreeGrafter"/>
</dbReference>
<evidence type="ECO:0000313" key="10">
    <source>
        <dbReference type="Proteomes" id="UP000033651"/>
    </source>
</evidence>
<feature type="domain" description="CusB-like beta-barrel" evidence="7">
    <location>
        <begin position="232"/>
        <end position="302"/>
    </location>
</feature>
<keyword evidence="5" id="KW-1133">Transmembrane helix</keyword>
<dbReference type="Gene3D" id="2.40.30.170">
    <property type="match status" value="1"/>
</dbReference>
<feature type="domain" description="Multidrug resistance protein MdtA-like C-terminal permuted SH3" evidence="8">
    <location>
        <begin position="312"/>
        <end position="363"/>
    </location>
</feature>
<accession>A0A0F3KWC8</accession>
<evidence type="ECO:0000256" key="4">
    <source>
        <dbReference type="SAM" id="MobiDB-lite"/>
    </source>
</evidence>
<dbReference type="NCBIfam" id="TIGR01730">
    <property type="entry name" value="RND_mfp"/>
    <property type="match status" value="1"/>
</dbReference>
<feature type="domain" description="Multidrug resistance protein MdtA-like barrel-sandwich hybrid" evidence="6">
    <location>
        <begin position="82"/>
        <end position="214"/>
    </location>
</feature>
<dbReference type="SUPFAM" id="SSF111369">
    <property type="entry name" value="HlyD-like secretion proteins"/>
    <property type="match status" value="1"/>
</dbReference>
<keyword evidence="3" id="KW-0813">Transport</keyword>
<dbReference type="InterPro" id="IPR058625">
    <property type="entry name" value="MdtA-like_BSH"/>
</dbReference>
<organism evidence="9 10">
    <name type="scientific">Luteibacter yeojuensis</name>
    <dbReference type="NCBI Taxonomy" id="345309"/>
    <lineage>
        <taxon>Bacteria</taxon>
        <taxon>Pseudomonadati</taxon>
        <taxon>Pseudomonadota</taxon>
        <taxon>Gammaproteobacteria</taxon>
        <taxon>Lysobacterales</taxon>
        <taxon>Rhodanobacteraceae</taxon>
        <taxon>Luteibacter</taxon>
    </lineage>
</organism>
<evidence type="ECO:0000256" key="3">
    <source>
        <dbReference type="ARBA" id="ARBA00022448"/>
    </source>
</evidence>
<dbReference type="PATRIC" id="fig|345309.4.peg.792"/>
<evidence type="ECO:0000256" key="5">
    <source>
        <dbReference type="SAM" id="Phobius"/>
    </source>
</evidence>
<gene>
    <name evidence="9" type="ORF">VI08_07890</name>
</gene>
<dbReference type="InterPro" id="IPR058792">
    <property type="entry name" value="Beta-barrel_RND_2"/>
</dbReference>
<keyword evidence="10" id="KW-1185">Reference proteome</keyword>
<evidence type="ECO:0000313" key="9">
    <source>
        <dbReference type="EMBL" id="KJV35471.1"/>
    </source>
</evidence>
<dbReference type="OrthoDB" id="9806939at2"/>